<evidence type="ECO:0008006" key="3">
    <source>
        <dbReference type="Google" id="ProtNLM"/>
    </source>
</evidence>
<evidence type="ECO:0000313" key="1">
    <source>
        <dbReference type="EMBL" id="KAE9335729.1"/>
    </source>
</evidence>
<comment type="caution">
    <text evidence="1">The sequence shown here is derived from an EMBL/GenBank/DDBJ whole genome shotgun (WGS) entry which is preliminary data.</text>
</comment>
<gene>
    <name evidence="1" type="ORF">PF008_g13354</name>
</gene>
<accession>A0A6G0RLN2</accession>
<protein>
    <recommendedName>
        <fullName evidence="3">Retrotransposon gag domain-containing protein</fullName>
    </recommendedName>
</protein>
<name>A0A6G0RLN2_9STRA</name>
<dbReference type="AlphaFoldDB" id="A0A6G0RLN2"/>
<proteinExistence type="predicted"/>
<dbReference type="EMBL" id="QXFY01000783">
    <property type="protein sequence ID" value="KAE9335729.1"/>
    <property type="molecule type" value="Genomic_DNA"/>
</dbReference>
<evidence type="ECO:0000313" key="2">
    <source>
        <dbReference type="Proteomes" id="UP000486351"/>
    </source>
</evidence>
<sequence>MTVQQQAMQLQQQQFQSFMEQQSNFQREMFEQQSRATRQKHKTDPQKFYGRAGEDLELWLFSIEKHLSSFAVERDSCDSRFVDMVVPFLGLDAMSWYREFKNILGDQPRTWLLFKQQIRVRFRKSDFEFKIPSKLHDLQVTGTQHEYTSKFMLLFSQSSLELPEMVKRWLYQQNLHPDTSSHISQNIPLTLLETIDHAQRFEDARKPSKLRQNQPQNHNQKVWKATSHLLAQIGSKVVVASQNTR</sequence>
<organism evidence="1 2">
    <name type="scientific">Phytophthora fragariae</name>
    <dbReference type="NCBI Taxonomy" id="53985"/>
    <lineage>
        <taxon>Eukaryota</taxon>
        <taxon>Sar</taxon>
        <taxon>Stramenopiles</taxon>
        <taxon>Oomycota</taxon>
        <taxon>Peronosporomycetes</taxon>
        <taxon>Peronosporales</taxon>
        <taxon>Peronosporaceae</taxon>
        <taxon>Phytophthora</taxon>
    </lineage>
</organism>
<dbReference type="Proteomes" id="UP000486351">
    <property type="component" value="Unassembled WGS sequence"/>
</dbReference>
<reference evidence="1 2" key="1">
    <citation type="submission" date="2018-09" db="EMBL/GenBank/DDBJ databases">
        <title>Genomic investigation of the strawberry pathogen Phytophthora fragariae indicates pathogenicity is determined by transcriptional variation in three key races.</title>
        <authorList>
            <person name="Adams T.M."/>
            <person name="Armitage A.D."/>
            <person name="Sobczyk M.K."/>
            <person name="Bates H.J."/>
            <person name="Dunwell J.M."/>
            <person name="Nellist C.F."/>
            <person name="Harrison R.J."/>
        </authorList>
    </citation>
    <scope>NUCLEOTIDE SEQUENCE [LARGE SCALE GENOMIC DNA]</scope>
    <source>
        <strain evidence="1 2">NOV-77</strain>
    </source>
</reference>